<dbReference type="Pfam" id="PF00702">
    <property type="entry name" value="Hydrolase"/>
    <property type="match status" value="1"/>
</dbReference>
<accession>A0A5B7YC84</accession>
<name>A0A5B7YC84_9ALTE</name>
<dbReference type="AlphaFoldDB" id="A0A5B7YC84"/>
<comment type="pathway">
    <text evidence="2">Organic acid metabolism; glycolate biosynthesis; glycolate from 2-phosphoglycolate: step 1/1.</text>
</comment>
<dbReference type="KEGG" id="salk:FBQ74_07295"/>
<evidence type="ECO:0000256" key="1">
    <source>
        <dbReference type="ARBA" id="ARBA00000830"/>
    </source>
</evidence>
<comment type="catalytic activity">
    <reaction evidence="1">
        <text>2-phosphoglycolate + H2O = glycolate + phosphate</text>
        <dbReference type="Rhea" id="RHEA:14369"/>
        <dbReference type="ChEBI" id="CHEBI:15377"/>
        <dbReference type="ChEBI" id="CHEBI:29805"/>
        <dbReference type="ChEBI" id="CHEBI:43474"/>
        <dbReference type="ChEBI" id="CHEBI:58033"/>
        <dbReference type="EC" id="3.1.3.18"/>
    </reaction>
</comment>
<sequence>MKKSVLITDLDNTLFDWFTIWYETFSSMMNKASEISGVPFDTLIKEAKPVHQKYGTAEYAFILEKLPSLKKLYGERESLLREMDEAIHAARSARKTHLKLYKGVYDTLSELRSKRIRVIAYTESKEWYTKNRLKRLGLDYFIERLYSPQDHNVPIDEEDRTTIEFENLSCHHTPEGEKKPNPQLLLDIIEDIGAEVEDCVYVGDSELRDINMAFDANVTSVFAKYGGAHFSDTQKGYDLLREVTHWSQAEVDEEKELKDKGIKHKADFEIDSFSQLLDIITFEKKS</sequence>
<evidence type="ECO:0000313" key="6">
    <source>
        <dbReference type="EMBL" id="QCZ93302.1"/>
    </source>
</evidence>
<gene>
    <name evidence="6" type="ORF">FBQ74_07295</name>
</gene>
<dbReference type="EMBL" id="CP039852">
    <property type="protein sequence ID" value="QCZ93302.1"/>
    <property type="molecule type" value="Genomic_DNA"/>
</dbReference>
<dbReference type="RefSeq" id="WP_139756048.1">
    <property type="nucleotide sequence ID" value="NZ_CP039852.1"/>
</dbReference>
<dbReference type="EC" id="3.1.3.18" evidence="4"/>
<comment type="similarity">
    <text evidence="3">Belongs to the HAD-like hydrolase superfamily. CbbY/CbbZ/Gph/YieH family.</text>
</comment>
<dbReference type="Gene3D" id="1.10.150.520">
    <property type="match status" value="1"/>
</dbReference>
<dbReference type="OrthoDB" id="9800058at2"/>
<dbReference type="Proteomes" id="UP000304912">
    <property type="component" value="Chromosome"/>
</dbReference>
<dbReference type="InterPro" id="IPR023214">
    <property type="entry name" value="HAD_sf"/>
</dbReference>
<reference evidence="6 7" key="1">
    <citation type="submission" date="2019-04" db="EMBL/GenBank/DDBJ databases">
        <title>Salinimonas iocasae sp. nov., a halophilic bacterium isolated from the outer tube casing of tubeworms in Okinawa Trough.</title>
        <authorList>
            <person name="Zhang H."/>
            <person name="Wang H."/>
            <person name="Li C."/>
        </authorList>
    </citation>
    <scope>NUCLEOTIDE SEQUENCE [LARGE SCALE GENOMIC DNA]</scope>
    <source>
        <strain evidence="6 7">KX18D6</strain>
    </source>
</reference>
<evidence type="ECO:0000256" key="3">
    <source>
        <dbReference type="ARBA" id="ARBA00006171"/>
    </source>
</evidence>
<evidence type="ECO:0000256" key="5">
    <source>
        <dbReference type="SAM" id="Coils"/>
    </source>
</evidence>
<keyword evidence="6" id="KW-0378">Hydrolase</keyword>
<keyword evidence="5" id="KW-0175">Coiled coil</keyword>
<protein>
    <recommendedName>
        <fullName evidence="4">phosphoglycolate phosphatase</fullName>
        <ecNumber evidence="4">3.1.3.18</ecNumber>
    </recommendedName>
</protein>
<dbReference type="PANTHER" id="PTHR43434:SF1">
    <property type="entry name" value="PHOSPHOGLYCOLATE PHOSPHATASE"/>
    <property type="match status" value="1"/>
</dbReference>
<dbReference type="SFLD" id="SFLDG01129">
    <property type="entry name" value="C1.5:_HAD__Beta-PGM__Phosphata"/>
    <property type="match status" value="1"/>
</dbReference>
<feature type="coiled-coil region" evidence="5">
    <location>
        <begin position="69"/>
        <end position="96"/>
    </location>
</feature>
<dbReference type="PANTHER" id="PTHR43434">
    <property type="entry name" value="PHOSPHOGLYCOLATE PHOSPHATASE"/>
    <property type="match status" value="1"/>
</dbReference>
<dbReference type="InterPro" id="IPR050155">
    <property type="entry name" value="HAD-like_hydrolase_sf"/>
</dbReference>
<evidence type="ECO:0000256" key="2">
    <source>
        <dbReference type="ARBA" id="ARBA00004818"/>
    </source>
</evidence>
<organism evidence="6 7">
    <name type="scientific">Salinimonas iocasae</name>
    <dbReference type="NCBI Taxonomy" id="2572577"/>
    <lineage>
        <taxon>Bacteria</taxon>
        <taxon>Pseudomonadati</taxon>
        <taxon>Pseudomonadota</taxon>
        <taxon>Gammaproteobacteria</taxon>
        <taxon>Alteromonadales</taxon>
        <taxon>Alteromonadaceae</taxon>
        <taxon>Alteromonas/Salinimonas group</taxon>
        <taxon>Salinimonas</taxon>
    </lineage>
</organism>
<dbReference type="InterPro" id="IPR036412">
    <property type="entry name" value="HAD-like_sf"/>
</dbReference>
<dbReference type="GO" id="GO:0008967">
    <property type="term" value="F:phosphoglycolate phosphatase activity"/>
    <property type="evidence" value="ECO:0007669"/>
    <property type="project" value="UniProtKB-EC"/>
</dbReference>
<dbReference type="SUPFAM" id="SSF56784">
    <property type="entry name" value="HAD-like"/>
    <property type="match status" value="1"/>
</dbReference>
<evidence type="ECO:0000256" key="4">
    <source>
        <dbReference type="ARBA" id="ARBA00013078"/>
    </source>
</evidence>
<dbReference type="GO" id="GO:0006281">
    <property type="term" value="P:DNA repair"/>
    <property type="evidence" value="ECO:0007669"/>
    <property type="project" value="TreeGrafter"/>
</dbReference>
<dbReference type="SFLD" id="SFLDS00003">
    <property type="entry name" value="Haloacid_Dehalogenase"/>
    <property type="match status" value="1"/>
</dbReference>
<evidence type="ECO:0000313" key="7">
    <source>
        <dbReference type="Proteomes" id="UP000304912"/>
    </source>
</evidence>
<keyword evidence="7" id="KW-1185">Reference proteome</keyword>
<proteinExistence type="inferred from homology"/>
<dbReference type="Gene3D" id="3.40.50.1000">
    <property type="entry name" value="HAD superfamily/HAD-like"/>
    <property type="match status" value="2"/>
</dbReference>